<keyword evidence="6" id="KW-0282">Flagellum</keyword>
<keyword evidence="2" id="KW-0975">Bacterial flagellum</keyword>
<keyword evidence="6" id="KW-0969">Cilium</keyword>
<dbReference type="InterPro" id="IPR010930">
    <property type="entry name" value="Flg_bb/hook_C_dom"/>
</dbReference>
<feature type="domain" description="Flagellar basal body rod protein N-terminal" evidence="3">
    <location>
        <begin position="5"/>
        <end position="35"/>
    </location>
</feature>
<accession>A0ABS2NWG7</accession>
<dbReference type="EMBL" id="JAFBED010000001">
    <property type="protein sequence ID" value="MBM7618590.1"/>
    <property type="molecule type" value="Genomic_DNA"/>
</dbReference>
<dbReference type="InterPro" id="IPR001444">
    <property type="entry name" value="Flag_bb_rod_N"/>
</dbReference>
<evidence type="ECO:0000313" key="7">
    <source>
        <dbReference type="Proteomes" id="UP000737402"/>
    </source>
</evidence>
<comment type="subcellular location">
    <subcellularLocation>
        <location evidence="2">Bacterial flagellum basal body</location>
    </subcellularLocation>
</comment>
<keyword evidence="7" id="KW-1185">Reference proteome</keyword>
<dbReference type="InterPro" id="IPR053967">
    <property type="entry name" value="LlgE_F_G-like_D1"/>
</dbReference>
<feature type="domain" description="Flagellar basal-body/hook protein C-terminal" evidence="4">
    <location>
        <begin position="231"/>
        <end position="274"/>
    </location>
</feature>
<reference evidence="6 7" key="1">
    <citation type="submission" date="2021-01" db="EMBL/GenBank/DDBJ databases">
        <title>Genomic Encyclopedia of Type Strains, Phase IV (KMG-IV): sequencing the most valuable type-strain genomes for metagenomic binning, comparative biology and taxonomic classification.</title>
        <authorList>
            <person name="Goeker M."/>
        </authorList>
    </citation>
    <scope>NUCLEOTIDE SEQUENCE [LARGE SCALE GENOMIC DNA]</scope>
    <source>
        <strain evidence="6 7">DSM 25879</strain>
    </source>
</reference>
<keyword evidence="6" id="KW-0966">Cell projection</keyword>
<feature type="domain" description="Flagellar hook protein FlgE/F/G-like D1" evidence="5">
    <location>
        <begin position="104"/>
        <end position="172"/>
    </location>
</feature>
<dbReference type="Proteomes" id="UP000737402">
    <property type="component" value="Unassembled WGS sequence"/>
</dbReference>
<gene>
    <name evidence="6" type="ORF">JOC95_000432</name>
</gene>
<dbReference type="Pfam" id="PF06429">
    <property type="entry name" value="Flg_bbr_C"/>
    <property type="match status" value="1"/>
</dbReference>
<evidence type="ECO:0000259" key="4">
    <source>
        <dbReference type="Pfam" id="PF06429"/>
    </source>
</evidence>
<comment type="caution">
    <text evidence="6">The sequence shown here is derived from an EMBL/GenBank/DDBJ whole genome shotgun (WGS) entry which is preliminary data.</text>
</comment>
<organism evidence="6 7">
    <name type="scientific">Sutcliffiella tianshenii</name>
    <dbReference type="NCBI Taxonomy" id="1463404"/>
    <lineage>
        <taxon>Bacteria</taxon>
        <taxon>Bacillati</taxon>
        <taxon>Bacillota</taxon>
        <taxon>Bacilli</taxon>
        <taxon>Bacillales</taxon>
        <taxon>Bacillaceae</taxon>
        <taxon>Sutcliffiella</taxon>
    </lineage>
</organism>
<protein>
    <submittedName>
        <fullName evidence="6">Flagellar basal-body rod protein FlgG</fullName>
    </submittedName>
</protein>
<evidence type="ECO:0000259" key="5">
    <source>
        <dbReference type="Pfam" id="PF22692"/>
    </source>
</evidence>
<dbReference type="Pfam" id="PF22692">
    <property type="entry name" value="LlgE_F_G_D1"/>
    <property type="match status" value="1"/>
</dbReference>
<dbReference type="PANTHER" id="PTHR30435:SF19">
    <property type="entry name" value="FLAGELLAR BASAL-BODY ROD PROTEIN FLGG"/>
    <property type="match status" value="1"/>
</dbReference>
<evidence type="ECO:0000256" key="1">
    <source>
        <dbReference type="ARBA" id="ARBA00009677"/>
    </source>
</evidence>
<dbReference type="SUPFAM" id="SSF117143">
    <property type="entry name" value="Flagellar hook protein flgE"/>
    <property type="match status" value="1"/>
</dbReference>
<evidence type="ECO:0000256" key="2">
    <source>
        <dbReference type="RuleBase" id="RU362116"/>
    </source>
</evidence>
<evidence type="ECO:0000313" key="6">
    <source>
        <dbReference type="EMBL" id="MBM7618590.1"/>
    </source>
</evidence>
<dbReference type="PANTHER" id="PTHR30435">
    <property type="entry name" value="FLAGELLAR PROTEIN"/>
    <property type="match status" value="1"/>
</dbReference>
<sequence>MNRIMLNATNTMNQLQKQLDLIGHNVANIDTVGYKNRSATFQELLVQQANNQPMGRYESMRQTPTGIRLSSGAGLGQTKLNLTQGSLKTTERMLDFALTKEDLFFTVQATENGQQSTQFTRNGVFYLSPINNNEVMLVTAEGNPVLDSNDQQIIFPDDIQDIKLQPGGVISAVRPNGEALASELGIARAIRPQMLDAKPGSLYSFPREGLANPDDIIEFVEGPDRTAVGMQQGMLENSNVDLASELTEMTLMQRNYQFNAKSVQFADQMMGLVNGLKA</sequence>
<dbReference type="InterPro" id="IPR020013">
    <property type="entry name" value="Flagellar_FlgE/F/G"/>
</dbReference>
<evidence type="ECO:0000259" key="3">
    <source>
        <dbReference type="Pfam" id="PF00460"/>
    </source>
</evidence>
<dbReference type="Pfam" id="PF00460">
    <property type="entry name" value="Flg_bb_rod"/>
    <property type="match status" value="1"/>
</dbReference>
<name>A0ABS2NWG7_9BACI</name>
<dbReference type="NCBIfam" id="TIGR03506">
    <property type="entry name" value="FlgEFG_subfam"/>
    <property type="match status" value="1"/>
</dbReference>
<dbReference type="InterPro" id="IPR037925">
    <property type="entry name" value="FlgE/F/G-like"/>
</dbReference>
<proteinExistence type="inferred from homology"/>
<dbReference type="RefSeq" id="WP_204412945.1">
    <property type="nucleotide sequence ID" value="NZ_JAFBED010000001.1"/>
</dbReference>
<comment type="similarity">
    <text evidence="1 2">Belongs to the flagella basal body rod proteins family.</text>
</comment>